<dbReference type="GO" id="GO:0004540">
    <property type="term" value="F:RNA nuclease activity"/>
    <property type="evidence" value="ECO:0007669"/>
    <property type="project" value="InterPro"/>
</dbReference>
<feature type="domain" description="NYN" evidence="1">
    <location>
        <begin position="8"/>
        <end position="156"/>
    </location>
</feature>
<dbReference type="InterPro" id="IPR047140">
    <property type="entry name" value="LabA"/>
</dbReference>
<dbReference type="Gene3D" id="3.40.50.1010">
    <property type="entry name" value="5'-nuclease"/>
    <property type="match status" value="1"/>
</dbReference>
<sequence length="173" mass="19511">MIKHKDQRVGVFVDVQNMYHSAKHLYNGNVNFQEILKTAISGRKLIRAVAYGIVSPAGEEKKFLEILKNQGFEVKVKDLQIFPGGAKKADWDVGMAVDAIKMADKLDVVVLVTGDGDFIPLIHYLKENKGCLVELISFERSTSSKMIEEVDDYIDLGKEPGKYLLKGQRKIRR</sequence>
<accession>A0A1G1XPA4</accession>
<proteinExistence type="predicted"/>
<dbReference type="EMBL" id="MHIA01000023">
    <property type="protein sequence ID" value="OGY41811.1"/>
    <property type="molecule type" value="Genomic_DNA"/>
</dbReference>
<dbReference type="PANTHER" id="PTHR35458">
    <property type="entry name" value="SLR0755 PROTEIN"/>
    <property type="match status" value="1"/>
</dbReference>
<dbReference type="Proteomes" id="UP000176260">
    <property type="component" value="Unassembled WGS sequence"/>
</dbReference>
<evidence type="ECO:0000259" key="1">
    <source>
        <dbReference type="Pfam" id="PF01936"/>
    </source>
</evidence>
<protein>
    <recommendedName>
        <fullName evidence="1">NYN domain-containing protein</fullName>
    </recommendedName>
</protein>
<dbReference type="PANTHER" id="PTHR35458:SF8">
    <property type="entry name" value="SLR0650 PROTEIN"/>
    <property type="match status" value="1"/>
</dbReference>
<comment type="caution">
    <text evidence="2">The sequence shown here is derived from an EMBL/GenBank/DDBJ whole genome shotgun (WGS) entry which is preliminary data.</text>
</comment>
<gene>
    <name evidence="2" type="ORF">A2Y67_04185</name>
</gene>
<dbReference type="CDD" id="cd10911">
    <property type="entry name" value="PIN_LabA"/>
    <property type="match status" value="1"/>
</dbReference>
<evidence type="ECO:0000313" key="3">
    <source>
        <dbReference type="Proteomes" id="UP000176260"/>
    </source>
</evidence>
<organism evidence="2 3">
    <name type="scientific">Candidatus Buchananbacteria bacterium RBG_13_39_9</name>
    <dbReference type="NCBI Taxonomy" id="1797531"/>
    <lineage>
        <taxon>Bacteria</taxon>
        <taxon>Candidatus Buchananiibacteriota</taxon>
    </lineage>
</organism>
<dbReference type="AlphaFoldDB" id="A0A1G1XPA4"/>
<dbReference type="Pfam" id="PF01936">
    <property type="entry name" value="NYN"/>
    <property type="match status" value="1"/>
</dbReference>
<name>A0A1G1XPA4_9BACT</name>
<reference evidence="2 3" key="1">
    <citation type="journal article" date="2016" name="Nat. Commun.">
        <title>Thousands of microbial genomes shed light on interconnected biogeochemical processes in an aquifer system.</title>
        <authorList>
            <person name="Anantharaman K."/>
            <person name="Brown C.T."/>
            <person name="Hug L.A."/>
            <person name="Sharon I."/>
            <person name="Castelle C.J."/>
            <person name="Probst A.J."/>
            <person name="Thomas B.C."/>
            <person name="Singh A."/>
            <person name="Wilkins M.J."/>
            <person name="Karaoz U."/>
            <person name="Brodie E.L."/>
            <person name="Williams K.H."/>
            <person name="Hubbard S.S."/>
            <person name="Banfield J.F."/>
        </authorList>
    </citation>
    <scope>NUCLEOTIDE SEQUENCE [LARGE SCALE GENOMIC DNA]</scope>
</reference>
<dbReference type="InterPro" id="IPR021139">
    <property type="entry name" value="NYN"/>
</dbReference>
<evidence type="ECO:0000313" key="2">
    <source>
        <dbReference type="EMBL" id="OGY41811.1"/>
    </source>
</evidence>